<feature type="compositionally biased region" description="Low complexity" evidence="2">
    <location>
        <begin position="695"/>
        <end position="706"/>
    </location>
</feature>
<feature type="compositionally biased region" description="Polar residues" evidence="2">
    <location>
        <begin position="583"/>
        <end position="596"/>
    </location>
</feature>
<dbReference type="AlphaFoldDB" id="A0AA38WXH6"/>
<dbReference type="Gene3D" id="3.40.50.10190">
    <property type="entry name" value="BRCT domain"/>
    <property type="match status" value="4"/>
</dbReference>
<feature type="compositionally biased region" description="Low complexity" evidence="2">
    <location>
        <begin position="527"/>
        <end position="540"/>
    </location>
</feature>
<feature type="compositionally biased region" description="Polar residues" evidence="2">
    <location>
        <begin position="732"/>
        <end position="743"/>
    </location>
</feature>
<dbReference type="SMART" id="SM00292">
    <property type="entry name" value="BRCT"/>
    <property type="match status" value="3"/>
</dbReference>
<organism evidence="4 5">
    <name type="scientific">Cladophialophora chaetospira</name>
    <dbReference type="NCBI Taxonomy" id="386627"/>
    <lineage>
        <taxon>Eukaryota</taxon>
        <taxon>Fungi</taxon>
        <taxon>Dikarya</taxon>
        <taxon>Ascomycota</taxon>
        <taxon>Pezizomycotina</taxon>
        <taxon>Eurotiomycetes</taxon>
        <taxon>Chaetothyriomycetidae</taxon>
        <taxon>Chaetothyriales</taxon>
        <taxon>Herpotrichiellaceae</taxon>
        <taxon>Cladophialophora</taxon>
    </lineage>
</organism>
<keyword evidence="5" id="KW-1185">Reference proteome</keyword>
<dbReference type="PANTHER" id="PTHR13561">
    <property type="entry name" value="DNA REPLICATION REGULATOR DPB11-RELATED"/>
    <property type="match status" value="1"/>
</dbReference>
<dbReference type="GO" id="GO:0007095">
    <property type="term" value="P:mitotic G2 DNA damage checkpoint signaling"/>
    <property type="evidence" value="ECO:0007669"/>
    <property type="project" value="TreeGrafter"/>
</dbReference>
<accession>A0AA38WXH6</accession>
<dbReference type="Proteomes" id="UP001172673">
    <property type="component" value="Unassembled WGS sequence"/>
</dbReference>
<dbReference type="GO" id="GO:0033314">
    <property type="term" value="P:mitotic DNA replication checkpoint signaling"/>
    <property type="evidence" value="ECO:0007669"/>
    <property type="project" value="TreeGrafter"/>
</dbReference>
<feature type="domain" description="BRCT" evidence="3">
    <location>
        <begin position="9"/>
        <end position="82"/>
    </location>
</feature>
<comment type="caution">
    <text evidence="4">The sequence shown here is derived from an EMBL/GenBank/DDBJ whole genome shotgun (WGS) entry which is preliminary data.</text>
</comment>
<evidence type="ECO:0000256" key="1">
    <source>
        <dbReference type="ARBA" id="ARBA00022737"/>
    </source>
</evidence>
<name>A0AA38WXH6_9EURO</name>
<feature type="region of interest" description="Disordered" evidence="2">
    <location>
        <begin position="808"/>
        <end position="876"/>
    </location>
</feature>
<dbReference type="GO" id="GO:0006270">
    <property type="term" value="P:DNA replication initiation"/>
    <property type="evidence" value="ECO:0007669"/>
    <property type="project" value="TreeGrafter"/>
</dbReference>
<dbReference type="SUPFAM" id="SSF52113">
    <property type="entry name" value="BRCT domain"/>
    <property type="match status" value="4"/>
</dbReference>
<dbReference type="EMBL" id="JAPDRK010000024">
    <property type="protein sequence ID" value="KAJ9602940.1"/>
    <property type="molecule type" value="Genomic_DNA"/>
</dbReference>
<reference evidence="4" key="1">
    <citation type="submission" date="2022-10" db="EMBL/GenBank/DDBJ databases">
        <title>Culturing micro-colonial fungi from biological soil crusts in the Mojave desert and describing Neophaeococcomyces mojavensis, and introducing the new genera and species Taxawa tesnikishii.</title>
        <authorList>
            <person name="Kurbessoian T."/>
            <person name="Stajich J.E."/>
        </authorList>
    </citation>
    <scope>NUCLEOTIDE SEQUENCE</scope>
    <source>
        <strain evidence="4">TK_41</strain>
    </source>
</reference>
<gene>
    <name evidence="4" type="primary">DPB11</name>
    <name evidence="4" type="ORF">H2200_012720</name>
</gene>
<protein>
    <submittedName>
        <fullName evidence="4">Protein kinase activating protein dpb11</fullName>
    </submittedName>
</protein>
<dbReference type="InterPro" id="IPR001357">
    <property type="entry name" value="BRCT_dom"/>
</dbReference>
<dbReference type="PANTHER" id="PTHR13561:SF20">
    <property type="entry name" value="DNA TOPOISOMERASE 2-BINDING PROTEIN 1"/>
    <property type="match status" value="1"/>
</dbReference>
<sequence>MPRQELPGSAEQPLQGVTLCFTSIGPEDRTRYADIAMQMGADHKLDLTSDTTHLIVGDTDTLKYRYVAREREDIKVLRPEWIEAVRDQWTNALPLDLEVLTEQHRLPALAGLKICITGFDDLSFRAQLQKNVKDNGGDYTGDLTKDVTHLIANKPEGKKYEYGMQWQKKVVSLKWYKDSLERGMQLDEALYHPTVPASEQGVGAWNRKPRKSPQLGKRSREDNTGSEPSRKLRRTASARLGSQSQDMWSDIVGGVGFETASSGRPPLKPSKSMPGLRRPETTTSGRVQSDKSYPEIEQVTAHSEGYLAGCHFMVQCREPKKNEQLHNILTSLGATIIDDDETQATIEHDKLFVILPHDVAKLNAVPEGAIPDGFQMVSELWLEKCMIAKAFIPPQSYPLGQVIVEPRASLKGSTVNVSGFDGLETVQIIKIVTLLGGAYDKSFTSAVSLLICRSAFANKEKLELARHLNIPVVAEEWLWSTMKRQAAVNATGYLLQPLRAHVPKELLAGEKRLLTESRLQGKTTSLQQQPGDQPVQAQAQKVESTRPRGIVAENAKKSITTVTVHQEERGGGDEPEIQESSEHANASGRSETQEGSQVRDKRALRELSPTSARRNGQIAEQLKAPIRSFDGASSMEHPSKENGPAAAETGTKPADIEAINGALRDILNERSKKTATRNRATDDPKKKNRLIGRALSNLSNTSSTSNVRHSRASSIDSINTDGRGSEIPAIQSGETQRGESTSAPEKKSFSFTGRAKTALAGLASAAFAMDDPDLVRAGGFQAEQEAPPRMTQLGYEDPEEAVLLREKLAASRKKRAKKTGGEKDEEQVAEPKPAAKQKPADRKIRDDDILAGAEAGWGAGRRTRHKQRSPQGIKDF</sequence>
<evidence type="ECO:0000259" key="3">
    <source>
        <dbReference type="PROSITE" id="PS50172"/>
    </source>
</evidence>
<evidence type="ECO:0000256" key="2">
    <source>
        <dbReference type="SAM" id="MobiDB-lite"/>
    </source>
</evidence>
<dbReference type="Pfam" id="PF00533">
    <property type="entry name" value="BRCT"/>
    <property type="match status" value="1"/>
</dbReference>
<keyword evidence="4" id="KW-0808">Transferase</keyword>
<dbReference type="InterPro" id="IPR059215">
    <property type="entry name" value="BRCT2_TopBP1-like"/>
</dbReference>
<dbReference type="GO" id="GO:0016301">
    <property type="term" value="F:kinase activity"/>
    <property type="evidence" value="ECO:0007669"/>
    <property type="project" value="UniProtKB-KW"/>
</dbReference>
<dbReference type="InterPro" id="IPR036420">
    <property type="entry name" value="BRCT_dom_sf"/>
</dbReference>
<feature type="domain" description="BRCT" evidence="3">
    <location>
        <begin position="405"/>
        <end position="495"/>
    </location>
</feature>
<evidence type="ECO:0000313" key="4">
    <source>
        <dbReference type="EMBL" id="KAJ9602940.1"/>
    </source>
</evidence>
<keyword evidence="1" id="KW-0677">Repeat</keyword>
<feature type="compositionally biased region" description="Basic and acidic residues" evidence="2">
    <location>
        <begin position="838"/>
        <end position="848"/>
    </location>
</feature>
<evidence type="ECO:0000313" key="5">
    <source>
        <dbReference type="Proteomes" id="UP001172673"/>
    </source>
</evidence>
<feature type="domain" description="BRCT" evidence="3">
    <location>
        <begin position="104"/>
        <end position="193"/>
    </location>
</feature>
<dbReference type="Pfam" id="PF12738">
    <property type="entry name" value="PTCB-BRCT"/>
    <property type="match status" value="2"/>
</dbReference>
<feature type="compositionally biased region" description="Polar residues" evidence="2">
    <location>
        <begin position="712"/>
        <end position="722"/>
    </location>
</feature>
<feature type="domain" description="BRCT" evidence="3">
    <location>
        <begin position="302"/>
        <end position="399"/>
    </location>
</feature>
<feature type="region of interest" description="Disordered" evidence="2">
    <location>
        <begin position="199"/>
        <end position="293"/>
    </location>
</feature>
<proteinExistence type="predicted"/>
<keyword evidence="4" id="KW-0418">Kinase</keyword>
<dbReference type="CDD" id="cd17731">
    <property type="entry name" value="BRCT_TopBP1_rpt2_like"/>
    <property type="match status" value="1"/>
</dbReference>
<dbReference type="PROSITE" id="PS50172">
    <property type="entry name" value="BRCT"/>
    <property type="match status" value="4"/>
</dbReference>
<feature type="region of interest" description="Disordered" evidence="2">
    <location>
        <begin position="522"/>
        <end position="751"/>
    </location>
</feature>